<dbReference type="AlphaFoldDB" id="A0A501WWK2"/>
<accession>A0A501WWK2</accession>
<organism evidence="2 3">
    <name type="scientific">Maribrevibacterium harenarium</name>
    <dbReference type="NCBI Taxonomy" id="2589817"/>
    <lineage>
        <taxon>Bacteria</taxon>
        <taxon>Pseudomonadati</taxon>
        <taxon>Pseudomonadota</taxon>
        <taxon>Gammaproteobacteria</taxon>
        <taxon>Oceanospirillales</taxon>
        <taxon>Oceanospirillaceae</taxon>
        <taxon>Maribrevibacterium</taxon>
    </lineage>
</organism>
<evidence type="ECO:0000313" key="3">
    <source>
        <dbReference type="Proteomes" id="UP000315901"/>
    </source>
</evidence>
<dbReference type="RefSeq" id="WP_140588459.1">
    <property type="nucleotide sequence ID" value="NZ_VFRR01000014.1"/>
</dbReference>
<dbReference type="Proteomes" id="UP000315901">
    <property type="component" value="Unassembled WGS sequence"/>
</dbReference>
<proteinExistence type="predicted"/>
<keyword evidence="1" id="KW-0732">Signal</keyword>
<reference evidence="2 3" key="1">
    <citation type="submission" date="2019-06" db="EMBL/GenBank/DDBJ databases">
        <title>A novel bacterium of genus Marinomonas, isolated from coastal sand.</title>
        <authorList>
            <person name="Huang H."/>
            <person name="Mo K."/>
            <person name="Hu Y."/>
        </authorList>
    </citation>
    <scope>NUCLEOTIDE SEQUENCE [LARGE SCALE GENOMIC DNA]</scope>
    <source>
        <strain evidence="2 3">HB171799</strain>
    </source>
</reference>
<protein>
    <submittedName>
        <fullName evidence="2">Uncharacterized protein</fullName>
    </submittedName>
</protein>
<keyword evidence="3" id="KW-1185">Reference proteome</keyword>
<dbReference type="EMBL" id="VFRR01000014">
    <property type="protein sequence ID" value="TPE51797.1"/>
    <property type="molecule type" value="Genomic_DNA"/>
</dbReference>
<feature type="chain" id="PRO_5021382669" evidence="1">
    <location>
        <begin position="21"/>
        <end position="251"/>
    </location>
</feature>
<name>A0A501WWK2_9GAMM</name>
<sequence>MLVRKTLFIVLLCFVPVSWAQQNAAQVYGFTKPYDIYPSKTHYLMVVDHHIQRFFNRYGVPYLLRLDTIPLADRHALLAGMRKAILHQASVSWDIGLVQYYGRDLDDMLGFKPASEDFRDISRVREQLIKYIQASDLARSVVTRHHDTLISLWGADWQENNIARAQQAPCRAAGTERSDLVFYTALKTLETDKRRATSMAYRYELLGPCQRLQVQQQLETDGVGNIGELQQLLLQPETPPSTTAILVSTEK</sequence>
<feature type="signal peptide" evidence="1">
    <location>
        <begin position="1"/>
        <end position="20"/>
    </location>
</feature>
<comment type="caution">
    <text evidence="2">The sequence shown here is derived from an EMBL/GenBank/DDBJ whole genome shotgun (WGS) entry which is preliminary data.</text>
</comment>
<gene>
    <name evidence="2" type="ORF">FJM67_08625</name>
</gene>
<evidence type="ECO:0000256" key="1">
    <source>
        <dbReference type="SAM" id="SignalP"/>
    </source>
</evidence>
<evidence type="ECO:0000313" key="2">
    <source>
        <dbReference type="EMBL" id="TPE51797.1"/>
    </source>
</evidence>
<dbReference type="OrthoDB" id="6105621at2"/>